<feature type="binding site" evidence="9">
    <location>
        <position position="35"/>
    </location>
    <ligand>
        <name>ATP</name>
        <dbReference type="ChEBI" id="CHEBI:30616"/>
    </ligand>
</feature>
<evidence type="ECO:0000256" key="6">
    <source>
        <dbReference type="ARBA" id="ARBA00022884"/>
    </source>
</evidence>
<dbReference type="InterPro" id="IPR023382">
    <property type="entry name" value="MnmA-like_central_sf"/>
</dbReference>
<reference evidence="12 13" key="1">
    <citation type="submission" date="2018-08" db="EMBL/GenBank/DDBJ databases">
        <title>Meiothermus terrae DSM 26712 genome sequencing project.</title>
        <authorList>
            <person name="Da Costa M.S."/>
            <person name="Albuquerque L."/>
            <person name="Raposo P."/>
            <person name="Froufe H.J.C."/>
            <person name="Barroso C.S."/>
            <person name="Egas C."/>
        </authorList>
    </citation>
    <scope>NUCLEOTIDE SEQUENCE [LARGE SCALE GENOMIC DNA]</scope>
    <source>
        <strain evidence="12 13">DSM 26712</strain>
    </source>
</reference>
<evidence type="ECO:0000256" key="4">
    <source>
        <dbReference type="ARBA" id="ARBA00022741"/>
    </source>
</evidence>
<dbReference type="HAMAP" id="MF_00144">
    <property type="entry name" value="tRNA_thiouridyl_MnmA"/>
    <property type="match status" value="1"/>
</dbReference>
<keyword evidence="3 9" id="KW-0819">tRNA processing</keyword>
<evidence type="ECO:0000256" key="1">
    <source>
        <dbReference type="ARBA" id="ARBA00022555"/>
    </source>
</evidence>
<feature type="domain" description="tRNA-specific 2-thiouridylase MnmA-like central" evidence="11">
    <location>
        <begin position="201"/>
        <end position="265"/>
    </location>
</feature>
<dbReference type="Gene3D" id="3.40.50.620">
    <property type="entry name" value="HUPs"/>
    <property type="match status" value="1"/>
</dbReference>
<comment type="caution">
    <text evidence="9">Lacks conserved residue(s) required for the propagation of feature annotation.</text>
</comment>
<feature type="domain" description="tRNA-specific 2-thiouridylase MnmA-like C-terminal" evidence="10">
    <location>
        <begin position="274"/>
        <end position="347"/>
    </location>
</feature>
<dbReference type="PANTHER" id="PTHR11933">
    <property type="entry name" value="TRNA 5-METHYLAMINOMETHYL-2-THIOURIDYLATE -METHYLTRANSFERASE"/>
    <property type="match status" value="1"/>
</dbReference>
<dbReference type="Proteomes" id="UP000265715">
    <property type="component" value="Unassembled WGS sequence"/>
</dbReference>
<comment type="similarity">
    <text evidence="9">Belongs to the MnmA/TRMU family.</text>
</comment>
<dbReference type="NCBIfam" id="NF001138">
    <property type="entry name" value="PRK00143.1"/>
    <property type="match status" value="1"/>
</dbReference>
<gene>
    <name evidence="9 12" type="primary">mnmA</name>
    <name evidence="12" type="ORF">Mterra_00453</name>
</gene>
<keyword evidence="5 9" id="KW-0067">ATP-binding</keyword>
<feature type="site" description="Interaction with tRNA" evidence="9">
    <location>
        <position position="331"/>
    </location>
</feature>
<keyword evidence="9" id="KW-0963">Cytoplasm</keyword>
<dbReference type="InterPro" id="IPR014729">
    <property type="entry name" value="Rossmann-like_a/b/a_fold"/>
</dbReference>
<dbReference type="RefSeq" id="WP_275053944.1">
    <property type="nucleotide sequence ID" value="NZ_QXDL01000010.1"/>
</dbReference>
<comment type="caution">
    <text evidence="12">The sequence shown here is derived from an EMBL/GenBank/DDBJ whole genome shotgun (WGS) entry which is preliminary data.</text>
</comment>
<dbReference type="FunFam" id="3.40.50.620:FF:000115">
    <property type="entry name" value="tRNA-specific 2-thiouridylase MnmA"/>
    <property type="match status" value="1"/>
</dbReference>
<feature type="region of interest" description="Interaction with tRNA" evidence="9">
    <location>
        <begin position="144"/>
        <end position="146"/>
    </location>
</feature>
<feature type="binding site" evidence="9">
    <location>
        <position position="127"/>
    </location>
    <ligand>
        <name>ATP</name>
        <dbReference type="ChEBI" id="CHEBI:30616"/>
    </ligand>
</feature>
<comment type="function">
    <text evidence="9">Catalyzes the 2-thiolation of uridine at the wobble position (U34) of tRNA, leading to the formation of s(2)U34.</text>
</comment>
<evidence type="ECO:0000256" key="9">
    <source>
        <dbReference type="HAMAP-Rule" id="MF_00144"/>
    </source>
</evidence>
<dbReference type="InterPro" id="IPR004506">
    <property type="entry name" value="MnmA-like"/>
</dbReference>
<dbReference type="EMBL" id="QXDL01000010">
    <property type="protein sequence ID" value="RIH90385.1"/>
    <property type="molecule type" value="Genomic_DNA"/>
</dbReference>
<dbReference type="EC" id="2.8.1.13" evidence="9"/>
<comment type="catalytic activity">
    <reaction evidence="8 9">
        <text>S-sulfanyl-L-cysteinyl-[protein] + uridine(34) in tRNA + AH2 + ATP = 2-thiouridine(34) in tRNA + L-cysteinyl-[protein] + A + AMP + diphosphate + H(+)</text>
        <dbReference type="Rhea" id="RHEA:47032"/>
        <dbReference type="Rhea" id="RHEA-COMP:10131"/>
        <dbReference type="Rhea" id="RHEA-COMP:11726"/>
        <dbReference type="Rhea" id="RHEA-COMP:11727"/>
        <dbReference type="Rhea" id="RHEA-COMP:11728"/>
        <dbReference type="ChEBI" id="CHEBI:13193"/>
        <dbReference type="ChEBI" id="CHEBI:15378"/>
        <dbReference type="ChEBI" id="CHEBI:17499"/>
        <dbReference type="ChEBI" id="CHEBI:29950"/>
        <dbReference type="ChEBI" id="CHEBI:30616"/>
        <dbReference type="ChEBI" id="CHEBI:33019"/>
        <dbReference type="ChEBI" id="CHEBI:61963"/>
        <dbReference type="ChEBI" id="CHEBI:65315"/>
        <dbReference type="ChEBI" id="CHEBI:87170"/>
        <dbReference type="ChEBI" id="CHEBI:456215"/>
        <dbReference type="EC" id="2.8.1.13"/>
    </reaction>
</comment>
<feature type="active site" description="Cysteine persulfide intermediate" evidence="9">
    <location>
        <position position="194"/>
    </location>
</feature>
<keyword evidence="6 9" id="KW-0694">RNA-binding</keyword>
<evidence type="ECO:0000256" key="5">
    <source>
        <dbReference type="ARBA" id="ARBA00022840"/>
    </source>
</evidence>
<protein>
    <recommendedName>
        <fullName evidence="9">tRNA-specific 2-thiouridylase MnmA</fullName>
        <ecNumber evidence="9">2.8.1.13</ecNumber>
    </recommendedName>
</protein>
<dbReference type="Pfam" id="PF20259">
    <property type="entry name" value="tRNA_Me_trans_M"/>
    <property type="match status" value="1"/>
</dbReference>
<dbReference type="Gene3D" id="2.40.30.10">
    <property type="entry name" value="Translation factors"/>
    <property type="match status" value="1"/>
</dbReference>
<dbReference type="GO" id="GO:0005524">
    <property type="term" value="F:ATP binding"/>
    <property type="evidence" value="ECO:0007669"/>
    <property type="project" value="UniProtKB-KW"/>
</dbReference>
<evidence type="ECO:0000256" key="8">
    <source>
        <dbReference type="ARBA" id="ARBA00051542"/>
    </source>
</evidence>
<evidence type="ECO:0000256" key="2">
    <source>
        <dbReference type="ARBA" id="ARBA00022679"/>
    </source>
</evidence>
<dbReference type="GO" id="GO:0005737">
    <property type="term" value="C:cytoplasm"/>
    <property type="evidence" value="ECO:0007669"/>
    <property type="project" value="UniProtKB-SubCell"/>
</dbReference>
<organism evidence="12 13">
    <name type="scientific">Calidithermus terrae</name>
    <dbReference type="NCBI Taxonomy" id="1408545"/>
    <lineage>
        <taxon>Bacteria</taxon>
        <taxon>Thermotogati</taxon>
        <taxon>Deinococcota</taxon>
        <taxon>Deinococci</taxon>
        <taxon>Thermales</taxon>
        <taxon>Thermaceae</taxon>
        <taxon>Calidithermus</taxon>
    </lineage>
</organism>
<evidence type="ECO:0000256" key="7">
    <source>
        <dbReference type="ARBA" id="ARBA00023157"/>
    </source>
</evidence>
<dbReference type="SUPFAM" id="SSF52402">
    <property type="entry name" value="Adenine nucleotide alpha hydrolases-like"/>
    <property type="match status" value="1"/>
</dbReference>
<feature type="binding site" evidence="9">
    <location>
        <begin position="9"/>
        <end position="16"/>
    </location>
    <ligand>
        <name>ATP</name>
        <dbReference type="ChEBI" id="CHEBI:30616"/>
    </ligand>
</feature>
<feature type="active site" description="Nucleophile" evidence="9">
    <location>
        <position position="103"/>
    </location>
</feature>
<evidence type="ECO:0000313" key="13">
    <source>
        <dbReference type="Proteomes" id="UP000265715"/>
    </source>
</evidence>
<dbReference type="InterPro" id="IPR046885">
    <property type="entry name" value="MnmA-like_C"/>
</dbReference>
<dbReference type="InterPro" id="IPR046884">
    <property type="entry name" value="MnmA-like_central"/>
</dbReference>
<keyword evidence="1 9" id="KW-0820">tRNA-binding</keyword>
<dbReference type="AlphaFoldDB" id="A0A399F3L7"/>
<sequence>MSKGRVLVAMSGGVDSSVSAALLKEQGYEVVGAMMRFWPDDKKDDCFETCCSPDAAYEARRVADIVGVPFYLLDYREEFQQKIIEPFIAGYQAGETPNPCVNCNTRVKFDSLLKKARMLGCDYVATGHYVIREGNALLRGDPRKDQTYFLWGTPKEAIPHMLFPVGHMEKPQVRALAERFGLPTAKKPESQNICFVQGDLKDFLADRLTARPGPLVDLETGQVIGEHHGAQFYTVGQKKGLGLFKTHLERYVVRVNTATNEVIVGPREACLWGGLEAREVNLLVGPGELPEALEVQVRYRTKPVPGTVELLEGGRMRVRLSEPQFAVTPGQSMVLYQGNRLLGGGFIARPLHNQLESRAGAGLAVG</sequence>
<dbReference type="NCBIfam" id="TIGR00420">
    <property type="entry name" value="trmU"/>
    <property type="match status" value="1"/>
</dbReference>
<keyword evidence="13" id="KW-1185">Reference proteome</keyword>
<evidence type="ECO:0000259" key="10">
    <source>
        <dbReference type="Pfam" id="PF20258"/>
    </source>
</evidence>
<feature type="region of interest" description="Interaction with tRNA" evidence="9">
    <location>
        <begin position="298"/>
        <end position="299"/>
    </location>
</feature>
<keyword evidence="4 9" id="KW-0547">Nucleotide-binding</keyword>
<dbReference type="Gene3D" id="2.30.30.280">
    <property type="entry name" value="Adenine nucleotide alpha hydrolases-like domains"/>
    <property type="match status" value="1"/>
</dbReference>
<comment type="subcellular location">
    <subcellularLocation>
        <location evidence="9">Cytoplasm</location>
    </subcellularLocation>
</comment>
<evidence type="ECO:0000256" key="3">
    <source>
        <dbReference type="ARBA" id="ARBA00022694"/>
    </source>
</evidence>
<evidence type="ECO:0000313" key="12">
    <source>
        <dbReference type="EMBL" id="RIH90385.1"/>
    </source>
</evidence>
<dbReference type="Pfam" id="PF03054">
    <property type="entry name" value="tRNA_Me_trans"/>
    <property type="match status" value="1"/>
</dbReference>
<dbReference type="CDD" id="cd01998">
    <property type="entry name" value="MnmA_TRMU-like"/>
    <property type="match status" value="1"/>
</dbReference>
<dbReference type="Pfam" id="PF20258">
    <property type="entry name" value="tRNA_Me_trans_C"/>
    <property type="match status" value="1"/>
</dbReference>
<proteinExistence type="inferred from homology"/>
<dbReference type="GO" id="GO:0103016">
    <property type="term" value="F:tRNA-uridine 2-sulfurtransferase activity"/>
    <property type="evidence" value="ECO:0007669"/>
    <property type="project" value="UniProtKB-EC"/>
</dbReference>
<keyword evidence="7" id="KW-1015">Disulfide bond</keyword>
<dbReference type="GO" id="GO:0002143">
    <property type="term" value="P:tRNA wobble position uridine thiolation"/>
    <property type="evidence" value="ECO:0007669"/>
    <property type="project" value="TreeGrafter"/>
</dbReference>
<keyword evidence="2 9" id="KW-0808">Transferase</keyword>
<dbReference type="GO" id="GO:0000049">
    <property type="term" value="F:tRNA binding"/>
    <property type="evidence" value="ECO:0007669"/>
    <property type="project" value="UniProtKB-KW"/>
</dbReference>
<name>A0A399F3L7_9DEIN</name>
<feature type="site" description="Interaction with tRNA" evidence="9">
    <location>
        <position position="128"/>
    </location>
</feature>
<evidence type="ECO:0000259" key="11">
    <source>
        <dbReference type="Pfam" id="PF20259"/>
    </source>
</evidence>
<dbReference type="PANTHER" id="PTHR11933:SF5">
    <property type="entry name" value="MITOCHONDRIAL TRNA-SPECIFIC 2-THIOURIDYLASE 1"/>
    <property type="match status" value="1"/>
</dbReference>
<accession>A0A399F3L7</accession>